<evidence type="ECO:0000313" key="2">
    <source>
        <dbReference type="EMBL" id="WNG50117.1"/>
    </source>
</evidence>
<organism evidence="2 3">
    <name type="scientific">Archangium minus</name>
    <dbReference type="NCBI Taxonomy" id="83450"/>
    <lineage>
        <taxon>Bacteria</taxon>
        <taxon>Pseudomonadati</taxon>
        <taxon>Myxococcota</taxon>
        <taxon>Myxococcia</taxon>
        <taxon>Myxococcales</taxon>
        <taxon>Cystobacterineae</taxon>
        <taxon>Archangiaceae</taxon>
        <taxon>Archangium</taxon>
    </lineage>
</organism>
<dbReference type="PANTHER" id="PTHR35585:SF1">
    <property type="entry name" value="HHE DOMAIN PROTEIN (AFU_ORTHOLOGUE AFUA_4G00730)"/>
    <property type="match status" value="1"/>
</dbReference>
<reference evidence="2 3" key="1">
    <citation type="submission" date="2019-08" db="EMBL/GenBank/DDBJ databases">
        <title>Archangium and Cystobacter genomes.</title>
        <authorList>
            <person name="Chen I.-C.K."/>
            <person name="Wielgoss S."/>
        </authorList>
    </citation>
    <scope>NUCLEOTIDE SEQUENCE [LARGE SCALE GENOMIC DNA]</scope>
    <source>
        <strain evidence="2 3">Cbm 6</strain>
    </source>
</reference>
<name>A0ABY9X411_9BACT</name>
<feature type="domain" description="Hemerythrin-like" evidence="1">
    <location>
        <begin position="3"/>
        <end position="117"/>
    </location>
</feature>
<accession>A0ABY9X411</accession>
<evidence type="ECO:0000313" key="3">
    <source>
        <dbReference type="Proteomes" id="UP001611383"/>
    </source>
</evidence>
<protein>
    <submittedName>
        <fullName evidence="2">Hemerythrin domain-containing protein</fullName>
    </submittedName>
</protein>
<proteinExistence type="predicted"/>
<keyword evidence="3" id="KW-1185">Reference proteome</keyword>
<dbReference type="PANTHER" id="PTHR35585">
    <property type="entry name" value="HHE DOMAIN PROTEIN (AFU_ORTHOLOGUE AFUA_4G00730)"/>
    <property type="match status" value="1"/>
</dbReference>
<dbReference type="EMBL" id="CP043494">
    <property type="protein sequence ID" value="WNG50117.1"/>
    <property type="molecule type" value="Genomic_DNA"/>
</dbReference>
<sequence>MSAIDLLKQQHREVDDLFLRIKSSEGDERISLLGKVAEALTIHAALEEQFFYPFAREQGVDGIIDESFKDHAEVKQLISEILQIKQTDPRLNELCGRLERMVTEHVSHEERTLMPKVEASANREDLVSMRDDMQQAIENWRNRELLRMAEHQESPPPVM</sequence>
<dbReference type="Proteomes" id="UP001611383">
    <property type="component" value="Chromosome"/>
</dbReference>
<dbReference type="RefSeq" id="WP_395808819.1">
    <property type="nucleotide sequence ID" value="NZ_CP043494.1"/>
</dbReference>
<dbReference type="Pfam" id="PF01814">
    <property type="entry name" value="Hemerythrin"/>
    <property type="match status" value="1"/>
</dbReference>
<gene>
    <name evidence="2" type="ORF">F0U60_42840</name>
</gene>
<evidence type="ECO:0000259" key="1">
    <source>
        <dbReference type="Pfam" id="PF01814"/>
    </source>
</evidence>
<dbReference type="Gene3D" id="1.20.120.520">
    <property type="entry name" value="nmb1532 protein domain like"/>
    <property type="match status" value="1"/>
</dbReference>
<dbReference type="InterPro" id="IPR012312">
    <property type="entry name" value="Hemerythrin-like"/>
</dbReference>